<gene>
    <name evidence="2" type="ORF">AB1Y20_021753</name>
</gene>
<evidence type="ECO:0008006" key="4">
    <source>
        <dbReference type="Google" id="ProtNLM"/>
    </source>
</evidence>
<accession>A0AB34JJL5</accession>
<feature type="region of interest" description="Disordered" evidence="1">
    <location>
        <begin position="239"/>
        <end position="290"/>
    </location>
</feature>
<comment type="caution">
    <text evidence="2">The sequence shown here is derived from an EMBL/GenBank/DDBJ whole genome shotgun (WGS) entry which is preliminary data.</text>
</comment>
<dbReference type="Proteomes" id="UP001515480">
    <property type="component" value="Unassembled WGS sequence"/>
</dbReference>
<name>A0AB34JJL5_PRYPA</name>
<evidence type="ECO:0000313" key="3">
    <source>
        <dbReference type="Proteomes" id="UP001515480"/>
    </source>
</evidence>
<proteinExistence type="predicted"/>
<organism evidence="2 3">
    <name type="scientific">Prymnesium parvum</name>
    <name type="common">Toxic golden alga</name>
    <dbReference type="NCBI Taxonomy" id="97485"/>
    <lineage>
        <taxon>Eukaryota</taxon>
        <taxon>Haptista</taxon>
        <taxon>Haptophyta</taxon>
        <taxon>Prymnesiophyceae</taxon>
        <taxon>Prymnesiales</taxon>
        <taxon>Prymnesiaceae</taxon>
        <taxon>Prymnesium</taxon>
    </lineage>
</organism>
<sequence length="552" mass="60727">MEGQRRGPSGGDLWLGTANPPWRDSHMVGWPRHWTSSDAWRWQAERLCLRPPKRTDSRGAIQPMLSRAPPGLAPKLDHPAPPYHLHLSSASLCPHDASSEGGDSTPAHVDGSPRFVSTRDRRLYNHLDPAFAHVVFSVILTRDRRLSSHLDSVFTHIVLSVASIRDRRLYSACTPILRTAARSKHPLSVCTPILRTAARSKHPLSVCTPILRTAERSKHPLSVCTPIIRTAERSKHPLSLREANFSGSCPQYRGSHASPHSHSPPPAPDATRASPPVHRAHRASGRSRDEILGDIERQRAFRYAALASQGLQRERGGRVPLVASRDGGVSTGARASREREARLHHQAILRAKHDLAACHQSLVYERQKPTDALRSRIAPSHRGVHARSRGAASAAVRDYDRFIAGSDASLRPHSAAAATRQAPEWVPYSCAISRYVGPTSSGWAAGGKRARKKNRQAARARAEAEARREEAAQEKAKKPSYWELLRVLGLSAIEDSGVVSSSCEADEVELPPEEELGVTKIEVSVPSIPNVRFDLPRPRSDPTRADWESVIS</sequence>
<feature type="compositionally biased region" description="Basic and acidic residues" evidence="1">
    <location>
        <begin position="460"/>
        <end position="473"/>
    </location>
</feature>
<protein>
    <recommendedName>
        <fullName evidence="4">BZIP domain-containing protein</fullName>
    </recommendedName>
</protein>
<keyword evidence="3" id="KW-1185">Reference proteome</keyword>
<feature type="compositionally biased region" description="Basic residues" evidence="1">
    <location>
        <begin position="448"/>
        <end position="458"/>
    </location>
</feature>
<reference evidence="2 3" key="1">
    <citation type="journal article" date="2024" name="Science">
        <title>Giant polyketide synthase enzymes in the biosynthesis of giant marine polyether toxins.</title>
        <authorList>
            <person name="Fallon T.R."/>
            <person name="Shende V.V."/>
            <person name="Wierzbicki I.H."/>
            <person name="Pendleton A.L."/>
            <person name="Watervoot N.F."/>
            <person name="Auber R.P."/>
            <person name="Gonzalez D.J."/>
            <person name="Wisecaver J.H."/>
            <person name="Moore B.S."/>
        </authorList>
    </citation>
    <scope>NUCLEOTIDE SEQUENCE [LARGE SCALE GENOMIC DNA]</scope>
    <source>
        <strain evidence="2 3">12B1</strain>
    </source>
</reference>
<evidence type="ECO:0000313" key="2">
    <source>
        <dbReference type="EMBL" id="KAL1522111.1"/>
    </source>
</evidence>
<dbReference type="AlphaFoldDB" id="A0AB34JJL5"/>
<evidence type="ECO:0000256" key="1">
    <source>
        <dbReference type="SAM" id="MobiDB-lite"/>
    </source>
</evidence>
<feature type="region of interest" description="Disordered" evidence="1">
    <location>
        <begin position="443"/>
        <end position="473"/>
    </location>
</feature>
<dbReference type="EMBL" id="JBGBPQ010000007">
    <property type="protein sequence ID" value="KAL1522111.1"/>
    <property type="molecule type" value="Genomic_DNA"/>
</dbReference>